<organism evidence="1">
    <name type="scientific">marine sediment metagenome</name>
    <dbReference type="NCBI Taxonomy" id="412755"/>
    <lineage>
        <taxon>unclassified sequences</taxon>
        <taxon>metagenomes</taxon>
        <taxon>ecological metagenomes</taxon>
    </lineage>
</organism>
<gene>
    <name evidence="1" type="ORF">LCGC14_2467620</name>
</gene>
<name>A0A0F9E5F7_9ZZZZ</name>
<dbReference type="AlphaFoldDB" id="A0A0F9E5F7"/>
<evidence type="ECO:0000313" key="1">
    <source>
        <dbReference type="EMBL" id="KKL19228.1"/>
    </source>
</evidence>
<proteinExistence type="predicted"/>
<comment type="caution">
    <text evidence="1">The sequence shown here is derived from an EMBL/GenBank/DDBJ whole genome shotgun (WGS) entry which is preliminary data.</text>
</comment>
<reference evidence="1" key="1">
    <citation type="journal article" date="2015" name="Nature">
        <title>Complex archaea that bridge the gap between prokaryotes and eukaryotes.</title>
        <authorList>
            <person name="Spang A."/>
            <person name="Saw J.H."/>
            <person name="Jorgensen S.L."/>
            <person name="Zaremba-Niedzwiedzka K."/>
            <person name="Martijn J."/>
            <person name="Lind A.E."/>
            <person name="van Eijk R."/>
            <person name="Schleper C."/>
            <person name="Guy L."/>
            <person name="Ettema T.J."/>
        </authorList>
    </citation>
    <scope>NUCLEOTIDE SEQUENCE</scope>
</reference>
<dbReference type="EMBL" id="LAZR01038564">
    <property type="protein sequence ID" value="KKL19228.1"/>
    <property type="molecule type" value="Genomic_DNA"/>
</dbReference>
<accession>A0A0F9E5F7</accession>
<protein>
    <submittedName>
        <fullName evidence="1">Uncharacterized protein</fullName>
    </submittedName>
</protein>
<sequence length="57" mass="6443">MAQLILYIEQGREYVTICTDDFTDEEFEAEYGTKPIVRAEILGNVTPFPTDRGLSEG</sequence>